<protein>
    <submittedName>
        <fullName evidence="6">Kelch-like protein 10</fullName>
    </submittedName>
</protein>
<dbReference type="PANTHER" id="PTHR46336:SF29">
    <property type="entry name" value="BTB DOMAIN-CONTAINING PROTEIN"/>
    <property type="match status" value="1"/>
</dbReference>
<dbReference type="InterPro" id="IPR045890">
    <property type="entry name" value="POB1-like"/>
</dbReference>
<reference evidence="6" key="1">
    <citation type="submission" date="2015-06" db="UniProtKB">
        <authorList>
            <consortium name="EnsemblPlants"/>
        </authorList>
    </citation>
    <scope>IDENTIFICATION</scope>
</reference>
<dbReference type="PANTHER" id="PTHR46336">
    <property type="entry name" value="OS02G0260700 PROTEIN"/>
    <property type="match status" value="1"/>
</dbReference>
<dbReference type="InterPro" id="IPR011333">
    <property type="entry name" value="SKP1/BTB/POZ_sf"/>
</dbReference>
<dbReference type="GO" id="GO:0005634">
    <property type="term" value="C:nucleus"/>
    <property type="evidence" value="ECO:0007669"/>
    <property type="project" value="TreeGrafter"/>
</dbReference>
<dbReference type="InterPro" id="IPR011705">
    <property type="entry name" value="BACK"/>
</dbReference>
<organism evidence="6">
    <name type="scientific">Aegilops tauschii</name>
    <name type="common">Tausch's goatgrass</name>
    <name type="synonym">Aegilops squarrosa</name>
    <dbReference type="NCBI Taxonomy" id="37682"/>
    <lineage>
        <taxon>Eukaryota</taxon>
        <taxon>Viridiplantae</taxon>
        <taxon>Streptophyta</taxon>
        <taxon>Embryophyta</taxon>
        <taxon>Tracheophyta</taxon>
        <taxon>Spermatophyta</taxon>
        <taxon>Magnoliopsida</taxon>
        <taxon>Liliopsida</taxon>
        <taxon>Poales</taxon>
        <taxon>Poaceae</taxon>
        <taxon>BOP clade</taxon>
        <taxon>Pooideae</taxon>
        <taxon>Triticodae</taxon>
        <taxon>Triticeae</taxon>
        <taxon>Triticinae</taxon>
        <taxon>Aegilops</taxon>
    </lineage>
</organism>
<evidence type="ECO:0000256" key="1">
    <source>
        <dbReference type="ARBA" id="ARBA00002668"/>
    </source>
</evidence>
<dbReference type="GO" id="GO:0010114">
    <property type="term" value="P:response to red light"/>
    <property type="evidence" value="ECO:0007669"/>
    <property type="project" value="TreeGrafter"/>
</dbReference>
<comment type="pathway">
    <text evidence="2">Protein modification; protein ubiquitination.</text>
</comment>
<dbReference type="AlphaFoldDB" id="N1QXQ2"/>
<name>N1QXQ2_AEGTA</name>
<proteinExistence type="predicted"/>
<accession>N1QXQ2</accession>
<evidence type="ECO:0000256" key="2">
    <source>
        <dbReference type="ARBA" id="ARBA00004906"/>
    </source>
</evidence>
<dbReference type="Pfam" id="PF21536">
    <property type="entry name" value="BTB_KLHL33"/>
    <property type="match status" value="1"/>
</dbReference>
<evidence type="ECO:0000256" key="4">
    <source>
        <dbReference type="SAM" id="MobiDB-lite"/>
    </source>
</evidence>
<sequence>MDAGEQSATAAAEMEMDFSHGGVLPSFEFAFNSANFSERQLRIEIVGDDTPGSGGGSIADQARRREEKGDEGQSIVSSSMMMEENALMELLSFMYSGKLTTTQPGLLLNILMAADKFEVVSCIRHCTQLLKSLPMTKESAVLYLDHPFSISLVAEVQHLIDAAKQFLVNKYKDLTELPDELMEMPLAVIETIFSSTELQITYEDTIYDFLLEWACKHYQESEARNMIWNSRLLPLVRFCHMSWTGLHDILTCTHNDRDLEQTTKRITDVLLHKAYPAHTQASLAADAATSWQVPQRAYMCKPLKMVEFDRPCPQVIAYMDLTREECSRLFPSKDICSHLFRLGGRDFYLAASCEMDEQSTLYSFGFWIAVDSMKGSTCLTVRYEFATRTGSSGKFVCKRKANVDITDNCMYGCEDLFDVSWSRFIANDNLFINDVLHLRADLTLPEQPELQTS</sequence>
<dbReference type="SUPFAM" id="SSF54695">
    <property type="entry name" value="POZ domain"/>
    <property type="match status" value="1"/>
</dbReference>
<dbReference type="Gene3D" id="1.25.40.420">
    <property type="match status" value="1"/>
</dbReference>
<evidence type="ECO:0000313" key="6">
    <source>
        <dbReference type="EnsemblPlants" id="EMT15015"/>
    </source>
</evidence>
<dbReference type="EnsemblPlants" id="EMT15015">
    <property type="protein sequence ID" value="EMT15015"/>
    <property type="gene ID" value="F775_21275"/>
</dbReference>
<feature type="compositionally biased region" description="Basic and acidic residues" evidence="4">
    <location>
        <begin position="61"/>
        <end position="71"/>
    </location>
</feature>
<keyword evidence="3" id="KW-0833">Ubl conjugation pathway</keyword>
<dbReference type="FunFam" id="1.25.40.420:FF:000008">
    <property type="entry name" value="BTB/POZ domain-containing protein POB1"/>
    <property type="match status" value="1"/>
</dbReference>
<feature type="domain" description="BACK" evidence="5">
    <location>
        <begin position="150"/>
        <end position="248"/>
    </location>
</feature>
<feature type="region of interest" description="Disordered" evidence="4">
    <location>
        <begin position="45"/>
        <end position="75"/>
    </location>
</feature>
<evidence type="ECO:0000256" key="3">
    <source>
        <dbReference type="ARBA" id="ARBA00022786"/>
    </source>
</evidence>
<comment type="function">
    <text evidence="1">May act as a substrate-specific adapter of an E3 ubiquitin-protein ligase complex (CUL3-RBX1-BTB) which mediates the ubiquitination and subsequent proteasomal degradation of target proteins.</text>
</comment>
<evidence type="ECO:0000259" key="5">
    <source>
        <dbReference type="Pfam" id="PF07707"/>
    </source>
</evidence>
<dbReference type="Pfam" id="PF07707">
    <property type="entry name" value="BACK"/>
    <property type="match status" value="1"/>
</dbReference>
<dbReference type="Gene3D" id="3.30.710.10">
    <property type="entry name" value="Potassium Channel Kv1.1, Chain A"/>
    <property type="match status" value="1"/>
</dbReference>